<evidence type="ECO:0000313" key="1">
    <source>
        <dbReference type="EMBL" id="MBA1144727.1"/>
    </source>
</evidence>
<dbReference type="AlphaFoldDB" id="A0A838BF89"/>
<organism evidence="1 2">
    <name type="scientific">Mesorhizobium neociceri</name>
    <dbReference type="NCBI Taxonomy" id="1307853"/>
    <lineage>
        <taxon>Bacteria</taxon>
        <taxon>Pseudomonadati</taxon>
        <taxon>Pseudomonadota</taxon>
        <taxon>Alphaproteobacteria</taxon>
        <taxon>Hyphomicrobiales</taxon>
        <taxon>Phyllobacteriaceae</taxon>
        <taxon>Mesorhizobium</taxon>
    </lineage>
</organism>
<evidence type="ECO:0000313" key="2">
    <source>
        <dbReference type="Proteomes" id="UP000558284"/>
    </source>
</evidence>
<reference evidence="1 2" key="1">
    <citation type="submission" date="2020-07" db="EMBL/GenBank/DDBJ databases">
        <title>Definition of the novel symbiovar canariense within Mesorhizobium novociceri, a new species of genus Mesorhizobium nodulating Cicer canariense in the Caldera de Taburiente National Park (La Palma, Canary Islands).</title>
        <authorList>
            <person name="Leon-Barrios M."/>
            <person name="Perez-Yepez J."/>
            <person name="Flores-Felix J.D."/>
            <person name="Ramirez-Baena M.H."/>
            <person name="Pulido-Suarez L."/>
            <person name="Igual J.M."/>
            <person name="Velazquez E."/>
            <person name="Peix A."/>
        </authorList>
    </citation>
    <scope>NUCLEOTIDE SEQUENCE [LARGE SCALE GENOMIC DNA]</scope>
    <source>
        <strain evidence="1 2">CCANP35</strain>
    </source>
</reference>
<gene>
    <name evidence="1" type="ORF">H0241_31495</name>
</gene>
<keyword evidence="2" id="KW-1185">Reference proteome</keyword>
<dbReference type="RefSeq" id="WP_181061660.1">
    <property type="nucleotide sequence ID" value="NZ_JACDTY010000027.1"/>
</dbReference>
<sequence length="68" mass="7432">MQSSVEIDLAGRLESANRYIAELEIAKASAATERHAIFAENFPTWRETPVRLGVLLTSPCHQVPGPNA</sequence>
<proteinExistence type="predicted"/>
<name>A0A838BF89_9HYPH</name>
<comment type="caution">
    <text evidence="1">The sequence shown here is derived from an EMBL/GenBank/DDBJ whole genome shotgun (WGS) entry which is preliminary data.</text>
</comment>
<accession>A0A838BF89</accession>
<dbReference type="Proteomes" id="UP000558284">
    <property type="component" value="Unassembled WGS sequence"/>
</dbReference>
<dbReference type="EMBL" id="JACDTY010000027">
    <property type="protein sequence ID" value="MBA1144727.1"/>
    <property type="molecule type" value="Genomic_DNA"/>
</dbReference>
<protein>
    <submittedName>
        <fullName evidence="1">Uncharacterized protein</fullName>
    </submittedName>
</protein>